<dbReference type="NCBIfam" id="TIGR01993">
    <property type="entry name" value="Pyr-5-nucltdase"/>
    <property type="match status" value="1"/>
</dbReference>
<dbReference type="SFLD" id="SFLDG01132">
    <property type="entry name" value="C1.5.3:_5'-Nucleotidase_Like"/>
    <property type="match status" value="1"/>
</dbReference>
<dbReference type="Gene3D" id="3.40.50.1000">
    <property type="entry name" value="HAD superfamily/HAD-like"/>
    <property type="match status" value="1"/>
</dbReference>
<dbReference type="GeneID" id="92932523"/>
<sequence length="236" mass="27454">MPQARWFPGLRGRMASARSVSARCGWRRRPIPIFLFDLDNTLYDANCHCFPRMHAFIHDYLMRRLDLDEAGASALRQHYWRRYGTTLAGLMRHHDVDPVEFLEAIHPPALAATVPEDAGLRQWLRHLPGPAFVFTNSVASHARRVLAQLGVEDQFVGIFDMHFASYRGKPDAEVYRRILRELRVPSWRCIFFDDSRANLRTARWLGMHTVHISRRRHPGKGADRVRTPIQWRHQGG</sequence>
<dbReference type="AlphaFoldDB" id="F9ZQS1"/>
<dbReference type="STRING" id="990288.Atc_2613"/>
<evidence type="ECO:0000313" key="1">
    <source>
        <dbReference type="EMBL" id="AEK59260.1"/>
    </source>
</evidence>
<protein>
    <submittedName>
        <fullName evidence="1">Pyrimidine 5'-nucleotidase</fullName>
    </submittedName>
</protein>
<gene>
    <name evidence="1" type="ordered locus">Atc_2613</name>
</gene>
<organism evidence="1 2">
    <name type="scientific">Acidithiobacillus caldus (strain SM-1)</name>
    <dbReference type="NCBI Taxonomy" id="990288"/>
    <lineage>
        <taxon>Bacteria</taxon>
        <taxon>Pseudomonadati</taxon>
        <taxon>Pseudomonadota</taxon>
        <taxon>Acidithiobacillia</taxon>
        <taxon>Acidithiobacillales</taxon>
        <taxon>Acidithiobacillaceae</taxon>
        <taxon>Acidithiobacillus</taxon>
    </lineage>
</organism>
<dbReference type="HOGENOM" id="CLU_059493_2_1_6"/>
<dbReference type="GO" id="GO:0008252">
    <property type="term" value="F:nucleotidase activity"/>
    <property type="evidence" value="ECO:0007669"/>
    <property type="project" value="TreeGrafter"/>
</dbReference>
<dbReference type="Pfam" id="PF00702">
    <property type="entry name" value="Hydrolase"/>
    <property type="match status" value="1"/>
</dbReference>
<dbReference type="Proteomes" id="UP000006135">
    <property type="component" value="Chromosome"/>
</dbReference>
<dbReference type="SUPFAM" id="SSF56784">
    <property type="entry name" value="HAD-like"/>
    <property type="match status" value="1"/>
</dbReference>
<dbReference type="PANTHER" id="PTHR47438">
    <property type="entry name" value="PHOSPHATE METABOLISM PROTEIN 8-RELATED"/>
    <property type="match status" value="1"/>
</dbReference>
<dbReference type="RefSeq" id="WP_014003514.1">
    <property type="nucleotide sequence ID" value="NC_015850.1"/>
</dbReference>
<name>F9ZQS1_ACICS</name>
<dbReference type="InterPro" id="IPR036412">
    <property type="entry name" value="HAD-like_sf"/>
</dbReference>
<proteinExistence type="predicted"/>
<dbReference type="PANTHER" id="PTHR47438:SF1">
    <property type="entry name" value="PHOSPHATE METABOLISM PROTEIN 8-RELATED"/>
    <property type="match status" value="1"/>
</dbReference>
<evidence type="ECO:0000313" key="2">
    <source>
        <dbReference type="Proteomes" id="UP000006135"/>
    </source>
</evidence>
<dbReference type="Gene3D" id="1.10.150.450">
    <property type="match status" value="1"/>
</dbReference>
<dbReference type="SFLD" id="SFLDS00003">
    <property type="entry name" value="Haloacid_Dehalogenase"/>
    <property type="match status" value="1"/>
</dbReference>
<accession>F9ZQS1</accession>
<dbReference type="SFLD" id="SFLDG01129">
    <property type="entry name" value="C1.5:_HAD__Beta-PGM__Phosphata"/>
    <property type="match status" value="1"/>
</dbReference>
<dbReference type="NCBIfam" id="TIGR01509">
    <property type="entry name" value="HAD-SF-IA-v3"/>
    <property type="match status" value="1"/>
</dbReference>
<dbReference type="EMBL" id="CP002573">
    <property type="protein sequence ID" value="AEK59260.1"/>
    <property type="molecule type" value="Genomic_DNA"/>
</dbReference>
<dbReference type="InterPro" id="IPR023214">
    <property type="entry name" value="HAD_sf"/>
</dbReference>
<dbReference type="InterPro" id="IPR052791">
    <property type="entry name" value="SSM1_domain"/>
</dbReference>
<dbReference type="KEGG" id="acu:Atc_2613"/>
<reference evidence="1 2" key="1">
    <citation type="journal article" date="2011" name="J. Genet. Genomics">
        <title>Unraveling the Acidithiobacillus caldus complete genome and its central metabolisms for carbon assimilation.</title>
        <authorList>
            <person name="You X.Y."/>
            <person name="Guo X."/>
            <person name="Zheng H.J."/>
            <person name="Zhang M.J."/>
            <person name="Liu L.J."/>
            <person name="Zhu Y.Q."/>
            <person name="Zhu B."/>
            <person name="Wang S.Y."/>
            <person name="Zhao G.P."/>
            <person name="Poetsch A."/>
            <person name="Jiang C.Y."/>
            <person name="Liu S.J."/>
        </authorList>
    </citation>
    <scope>NUCLEOTIDE SEQUENCE [LARGE SCALE GENOMIC DNA]</scope>
    <source>
        <strain evidence="1 2">SM-1</strain>
    </source>
</reference>
<dbReference type="InterPro" id="IPR010237">
    <property type="entry name" value="Pyr-5-nucltdase"/>
</dbReference>
<dbReference type="GO" id="GO:0006206">
    <property type="term" value="P:pyrimidine nucleobase metabolic process"/>
    <property type="evidence" value="ECO:0007669"/>
    <property type="project" value="TreeGrafter"/>
</dbReference>
<keyword evidence="2" id="KW-1185">Reference proteome</keyword>
<dbReference type="InterPro" id="IPR006439">
    <property type="entry name" value="HAD-SF_hydro_IA"/>
</dbReference>
<dbReference type="GO" id="GO:0009166">
    <property type="term" value="P:nucleotide catabolic process"/>
    <property type="evidence" value="ECO:0007669"/>
    <property type="project" value="TreeGrafter"/>
</dbReference>